<dbReference type="EMBL" id="BAQD01000003">
    <property type="protein sequence ID" value="GBQ05207.1"/>
    <property type="molecule type" value="Genomic_DNA"/>
</dbReference>
<dbReference type="InterPro" id="IPR010870">
    <property type="entry name" value="Porin_O/P"/>
</dbReference>
<evidence type="ECO:0000256" key="1">
    <source>
        <dbReference type="SAM" id="Coils"/>
    </source>
</evidence>
<evidence type="ECO:0000256" key="2">
    <source>
        <dbReference type="SAM" id="MobiDB-lite"/>
    </source>
</evidence>
<dbReference type="Proteomes" id="UP001062901">
    <property type="component" value="Unassembled WGS sequence"/>
</dbReference>
<keyword evidence="5" id="KW-1185">Reference proteome</keyword>
<sequence>MVCVRDMQAVSFLVALAFPLPAWAEDGTDAIKELQREVKEMRSQMQGEINHLKQDLAREHALREREHASLIAMEKRLDNRTTPLRPTVPTKKQHVEKPMMARTRTVSPTSSAPIVVAQKRTEAHHEPSHDEVAQTQLVSSEQPSPSPAAPKNTSLMPVWTRPSRSDQWVEGRNTPPDHGLDLSLSDFKHATEEAEVMEVGGMRIGFPSGRPTLSSKDGRYAFSVGLVAHIDIGGFPSSDGQRYGGAGRFAKLNENARRLRLPLSWRYNNFIVSLTPEWGRTVDGTAGLYEANMTYTGFKNSKLVLGYYQPRVTLYDSESSNDFQLMERPAISEVVRLISAGDARMTVGGKTHGKDWFASAYLTGQTYGDRTADPTISDSQVGSVLRVAGRPVHSKDWDLHLGASATMSFKRNQNAQGRVLALIDRPETRLTNERLVGTGTLLGVKNAWAVGPEIALRYRSLLVQAEYYHVGVTREQQQRQQPAPNLGFDGYYVSAGYTLIGRPRRYRDSSAAFTAPQAMDEFDPTKGHWGALEVVGRWSVMDFNSGLERGVSPSLTGGVQGGKQNVLSGGLNWYLNRHYRVQVQYSHIHATPSRTVGTTNNQGRTINMIGSRFQAAF</sequence>
<feature type="signal peptide" evidence="3">
    <location>
        <begin position="1"/>
        <end position="24"/>
    </location>
</feature>
<feature type="chain" id="PRO_5045200164" evidence="3">
    <location>
        <begin position="25"/>
        <end position="617"/>
    </location>
</feature>
<feature type="region of interest" description="Disordered" evidence="2">
    <location>
        <begin position="81"/>
        <end position="182"/>
    </location>
</feature>
<evidence type="ECO:0000256" key="3">
    <source>
        <dbReference type="SAM" id="SignalP"/>
    </source>
</evidence>
<dbReference type="RefSeq" id="WP_018979906.1">
    <property type="nucleotide sequence ID" value="NZ_BAQD01000003.1"/>
</dbReference>
<accession>A0ABQ0NX41</accession>
<dbReference type="InterPro" id="IPR023614">
    <property type="entry name" value="Porin_dom_sf"/>
</dbReference>
<evidence type="ECO:0000313" key="4">
    <source>
        <dbReference type="EMBL" id="GBQ05207.1"/>
    </source>
</evidence>
<name>A0ABQ0NX41_9PROT</name>
<proteinExistence type="predicted"/>
<dbReference type="Pfam" id="PF07396">
    <property type="entry name" value="Porin_O_P"/>
    <property type="match status" value="1"/>
</dbReference>
<gene>
    <name evidence="4" type="ORF">AA15669_0358</name>
</gene>
<protein>
    <submittedName>
        <fullName evidence="4">Polyphosphate-selective porin O</fullName>
    </submittedName>
</protein>
<reference evidence="4" key="1">
    <citation type="submission" date="2013-04" db="EMBL/GenBank/DDBJ databases">
        <title>The genome sequencing project of 58 acetic acid bacteria.</title>
        <authorList>
            <person name="Okamoto-Kainuma A."/>
            <person name="Ishikawa M."/>
            <person name="Umino S."/>
            <person name="Koizumi Y."/>
            <person name="Shiwa Y."/>
            <person name="Yoshikawa H."/>
            <person name="Matsutani M."/>
            <person name="Matsushita K."/>
        </authorList>
    </citation>
    <scope>NUCLEOTIDE SEQUENCE</scope>
    <source>
        <strain evidence="4">DSM 15669</strain>
    </source>
</reference>
<dbReference type="Gene3D" id="2.40.160.10">
    <property type="entry name" value="Porin"/>
    <property type="match status" value="1"/>
</dbReference>
<feature type="compositionally biased region" description="Basic and acidic residues" evidence="2">
    <location>
        <begin position="119"/>
        <end position="132"/>
    </location>
</feature>
<comment type="caution">
    <text evidence="4">The sequence shown here is derived from an EMBL/GenBank/DDBJ whole genome shotgun (WGS) entry which is preliminary data.</text>
</comment>
<keyword evidence="3" id="KW-0732">Signal</keyword>
<organism evidence="4 5">
    <name type="scientific">Saccharibacter floricola DSM 15669</name>
    <dbReference type="NCBI Taxonomy" id="1123227"/>
    <lineage>
        <taxon>Bacteria</taxon>
        <taxon>Pseudomonadati</taxon>
        <taxon>Pseudomonadota</taxon>
        <taxon>Alphaproteobacteria</taxon>
        <taxon>Acetobacterales</taxon>
        <taxon>Acetobacteraceae</taxon>
        <taxon>Saccharibacter</taxon>
    </lineage>
</organism>
<evidence type="ECO:0000313" key="5">
    <source>
        <dbReference type="Proteomes" id="UP001062901"/>
    </source>
</evidence>
<feature type="coiled-coil region" evidence="1">
    <location>
        <begin position="24"/>
        <end position="51"/>
    </location>
</feature>
<keyword evidence="1" id="KW-0175">Coiled coil</keyword>